<dbReference type="Pfam" id="PF07884">
    <property type="entry name" value="VKOR"/>
    <property type="match status" value="1"/>
</dbReference>
<dbReference type="SMART" id="SM00220">
    <property type="entry name" value="S_TKc"/>
    <property type="match status" value="1"/>
</dbReference>
<evidence type="ECO:0000256" key="13">
    <source>
        <dbReference type="ARBA" id="ARBA00022777"/>
    </source>
</evidence>
<dbReference type="CDD" id="cd12917">
    <property type="entry name" value="VKOR_euk"/>
    <property type="match status" value="1"/>
</dbReference>
<keyword evidence="24" id="KW-0131">Cell cycle</keyword>
<comment type="subcellular location">
    <subcellularLocation>
        <location evidence="4">Cytoplasm</location>
    </subcellularLocation>
    <subcellularLocation>
        <location evidence="3">Endoplasmic reticulum membrane</location>
        <topology evidence="3">Multi-pass membrane protein</topology>
    </subcellularLocation>
    <subcellularLocation>
        <location evidence="2">Nucleus</location>
        <location evidence="2">PML body</location>
    </subcellularLocation>
</comment>
<dbReference type="InterPro" id="IPR042406">
    <property type="entry name" value="VKORC1/VKORC1L1"/>
</dbReference>
<dbReference type="GO" id="GO:0004707">
    <property type="term" value="F:MAP kinase activity"/>
    <property type="evidence" value="ECO:0007669"/>
    <property type="project" value="UniProtKB-EC"/>
</dbReference>
<dbReference type="Gene3D" id="1.10.510.10">
    <property type="entry name" value="Transferase(Phosphotransferase) domain 1"/>
    <property type="match status" value="1"/>
</dbReference>
<evidence type="ECO:0000256" key="16">
    <source>
        <dbReference type="ARBA" id="ARBA00022840"/>
    </source>
</evidence>
<dbReference type="Proteomes" id="UP001159428">
    <property type="component" value="Unassembled WGS sequence"/>
</dbReference>
<feature type="region of interest" description="Disordered" evidence="30">
    <location>
        <begin position="665"/>
        <end position="684"/>
    </location>
</feature>
<keyword evidence="21" id="KW-1015">Disulfide bond</keyword>
<evidence type="ECO:0000256" key="11">
    <source>
        <dbReference type="ARBA" id="ARBA00022719"/>
    </source>
</evidence>
<comment type="caution">
    <text evidence="33">The sequence shown here is derived from an EMBL/GenBank/DDBJ whole genome shotgun (WGS) entry which is preliminary data.</text>
</comment>
<dbReference type="PROSITE" id="PS00108">
    <property type="entry name" value="PROTEIN_KINASE_ST"/>
    <property type="match status" value="1"/>
</dbReference>
<keyword evidence="13 29" id="KW-0418">Kinase</keyword>
<keyword evidence="15" id="KW-0256">Endoplasmic reticulum</keyword>
<evidence type="ECO:0000256" key="22">
    <source>
        <dbReference type="ARBA" id="ARBA00023242"/>
    </source>
</evidence>
<dbReference type="PROSITE" id="PS00107">
    <property type="entry name" value="PROTEIN_KINASE_ATP"/>
    <property type="match status" value="1"/>
</dbReference>
<evidence type="ECO:0000256" key="8">
    <source>
        <dbReference type="ARBA" id="ARBA00022553"/>
    </source>
</evidence>
<keyword evidence="19" id="KW-0560">Oxidoreductase</keyword>
<keyword evidence="29" id="KW-0460">Magnesium</keyword>
<keyword evidence="22" id="KW-0539">Nucleus</keyword>
<dbReference type="FunFam" id="3.30.200.20:FF:000242">
    <property type="entry name" value="Mitogen-activated protein kinase"/>
    <property type="match status" value="1"/>
</dbReference>
<dbReference type="GO" id="GO:0030154">
    <property type="term" value="P:cell differentiation"/>
    <property type="evidence" value="ECO:0007669"/>
    <property type="project" value="UniProtKB-KW"/>
</dbReference>
<dbReference type="PROSITE" id="PS01351">
    <property type="entry name" value="MAPK"/>
    <property type="match status" value="1"/>
</dbReference>
<dbReference type="InterPro" id="IPR038354">
    <property type="entry name" value="VKOR_sf"/>
</dbReference>
<dbReference type="Gene3D" id="3.30.200.20">
    <property type="entry name" value="Phosphorylase Kinase, domain 1"/>
    <property type="match status" value="1"/>
</dbReference>
<evidence type="ECO:0000259" key="32">
    <source>
        <dbReference type="PROSITE" id="PS50011"/>
    </source>
</evidence>
<keyword evidence="8" id="KW-0597">Phosphoprotein</keyword>
<dbReference type="EMBL" id="CALNXJ010000012">
    <property type="protein sequence ID" value="CAH3111043.1"/>
    <property type="molecule type" value="Genomic_DNA"/>
</dbReference>
<keyword evidence="34" id="KW-1185">Reference proteome</keyword>
<keyword evidence="20 31" id="KW-0472">Membrane</keyword>
<keyword evidence="16 28" id="KW-0067">ATP-binding</keyword>
<feature type="binding site" evidence="28">
    <location>
        <position position="229"/>
    </location>
    <ligand>
        <name>ATP</name>
        <dbReference type="ChEBI" id="CHEBI:30616"/>
    </ligand>
</feature>
<dbReference type="InterPro" id="IPR008271">
    <property type="entry name" value="Ser/Thr_kinase_AS"/>
</dbReference>
<feature type="transmembrane region" description="Helical" evidence="31">
    <location>
        <begin position="6"/>
        <end position="24"/>
    </location>
</feature>
<comment type="similarity">
    <text evidence="29">Belongs to the protein kinase superfamily. Ser/Thr protein kinase family. MAP kinase subfamily.</text>
</comment>
<keyword evidence="9 29" id="KW-0808">Transferase</keyword>
<gene>
    <name evidence="33" type="ORF">PMEA_00003924</name>
</gene>
<keyword evidence="18" id="KW-0007">Acetylation</keyword>
<sequence length="1302" mass="143224">MVSCLGVIRFLACVAGIALSVYALHVEISKEHNKEYKAFCDINEHMSCSKVFSSKYGTGFGLVEPLMGKDSPLNVPNSIFGIIFYLLMFLLVIHEVHSLKLIILHIYITFFNITRRKFTLISPSTERVYFLNFCLRSVLQQVCSLADVPIFTNVFTLYIKHVQRCLSFAEFSERMATGTRTYKIKDKNFEVKFELDTRYKLLENIGNGAYGVVCSAVDTKNGIKVAIKKIPRAFDVVTTAKRTYRELKILKHFKHDNIISIKNILKPPEDLEQFDDVYVVLDLMETDLHHIIHSQQQLTDEHVRYFLYQILRGLKYIHSAKVLHRDLKPSNLLVNQDCELKIGDFGMARGLSSSPSEQKRVMTEYVATRWYRAPELMLSLSEYSEAIDMWSVGCIFAEMLGRKHLFPGTNYLNQLQLILSVVGTPSESFIERMGAERVKTYLQRLPKKQPVPLEKLYPEDKCHPEALDLLGKMLKLDPNERISVGDALAHKYLKEYHCIDDEPVCFPPFEFDFEDIPFTKDDLKARILKEIEQFHKEKSLILSPVSSLPKELQSSQVSSTQLKNENGHGALKKVSSLTLVDVKQKMEQNLKRKKEKEENKKKKAKAARRQSENKEIKSDDSTGLSDKDKEMLARWENMRKQTKPFIHPIRKYMQDLKELKDEVAVGDPQPGTTVTSQPVVPPGSHAQQQFQFTQFVPQNQNGCVTGLKAVKVPNQGSNAMQTLPGSRMAAPGGKSNLIVLLAPCEVASLPQSMLINVPVPMATKQLYPASQKLTTHGPSKQVSLTSISSQESVASVQNNSTTNSVSMPLPAKSVLTCASSTGTGKAVGNNASNQTNSTAVSSAVEISSAVTGVFTQLPTTAVSSTSLLTSLSSSVPVLLQQSSRSSQTFLTPTVVGQPGLPLGAKVSNQEEIVSTTGNKPDYNAMSTPSRNIPVVLNNLVNAATVGQERLPIISQTSAITESHVKVSADKSNSLSKASSQFMSTVNDYSLQIPLSVSTQATHTGSSTALSTVSNISWNNVAQTCTGQAVQASAITQTTSAFPSNSTFSQYGSSFSLSDSAVSNAAPLETELNVCGMPAPSLMSPRSLQAMLQTMLSTTDAQLLLSSMLNSSVIPPPIFKQADTANSTATMTSTAAEPFPKISPLEKGSEQFISQQSEFNTQGTEASQEDNELIPESIQDAFSDLNVHGITEQERLSEEVIFSSMLSSKANATGSGYGLGIDFEELLDQAGIVQDPVLNNLSSPYKDSCLTLPGSLPNSPSLSASLLSDWLDGKDMLPVDMDEIQKELESNSVLALFQEMDDS</sequence>
<dbReference type="InterPro" id="IPR012932">
    <property type="entry name" value="VKOR"/>
</dbReference>
<keyword evidence="11" id="KW-0874">Quinone</keyword>
<evidence type="ECO:0000313" key="33">
    <source>
        <dbReference type="EMBL" id="CAH3111043.1"/>
    </source>
</evidence>
<protein>
    <recommendedName>
        <fullName evidence="29">Mitogen-activated protein kinase</fullName>
        <ecNumber evidence="29">2.7.11.24</ecNumber>
    </recommendedName>
</protein>
<evidence type="ECO:0000256" key="10">
    <source>
        <dbReference type="ARBA" id="ARBA00022692"/>
    </source>
</evidence>
<dbReference type="InterPro" id="IPR011009">
    <property type="entry name" value="Kinase-like_dom_sf"/>
</dbReference>
<dbReference type="SUPFAM" id="SSF56112">
    <property type="entry name" value="Protein kinase-like (PK-like)"/>
    <property type="match status" value="1"/>
</dbReference>
<feature type="compositionally biased region" description="Basic and acidic residues" evidence="30">
    <location>
        <begin position="609"/>
        <end position="628"/>
    </location>
</feature>
<keyword evidence="10 31" id="KW-0812">Transmembrane</keyword>
<evidence type="ECO:0000256" key="12">
    <source>
        <dbReference type="ARBA" id="ARBA00022741"/>
    </source>
</evidence>
<dbReference type="PANTHER" id="PTHR24055">
    <property type="entry name" value="MITOGEN-ACTIVATED PROTEIN KINASE"/>
    <property type="match status" value="1"/>
</dbReference>
<dbReference type="FunFam" id="1.10.510.10:FF:000013">
    <property type="entry name" value="Mitogen-activated protein kinase"/>
    <property type="match status" value="1"/>
</dbReference>
<evidence type="ECO:0000256" key="7">
    <source>
        <dbReference type="ARBA" id="ARBA00022527"/>
    </source>
</evidence>
<evidence type="ECO:0000256" key="27">
    <source>
        <dbReference type="ARBA" id="ARBA00058403"/>
    </source>
</evidence>
<dbReference type="InterPro" id="IPR017441">
    <property type="entry name" value="Protein_kinase_ATP_BS"/>
</dbReference>
<evidence type="ECO:0000256" key="17">
    <source>
        <dbReference type="ARBA" id="ARBA00022989"/>
    </source>
</evidence>
<dbReference type="GO" id="GO:0048038">
    <property type="term" value="F:quinone binding"/>
    <property type="evidence" value="ECO:0007669"/>
    <property type="project" value="UniProtKB-KW"/>
</dbReference>
<dbReference type="EC" id="2.7.11.24" evidence="29"/>
<feature type="compositionally biased region" description="Basic and acidic residues" evidence="30">
    <location>
        <begin position="587"/>
        <end position="600"/>
    </location>
</feature>
<keyword evidence="23" id="KW-0676">Redox-active center</keyword>
<keyword evidence="14" id="KW-0221">Differentiation</keyword>
<comment type="catalytic activity">
    <reaction evidence="26">
        <text>L-seryl-[protein] + ATP = O-phospho-L-seryl-[protein] + ADP + H(+)</text>
        <dbReference type="Rhea" id="RHEA:17989"/>
        <dbReference type="Rhea" id="RHEA-COMP:9863"/>
        <dbReference type="Rhea" id="RHEA-COMP:11604"/>
        <dbReference type="ChEBI" id="CHEBI:15378"/>
        <dbReference type="ChEBI" id="CHEBI:29999"/>
        <dbReference type="ChEBI" id="CHEBI:30616"/>
        <dbReference type="ChEBI" id="CHEBI:83421"/>
        <dbReference type="ChEBI" id="CHEBI:456216"/>
        <dbReference type="EC" id="2.7.11.24"/>
    </reaction>
</comment>
<evidence type="ECO:0000256" key="15">
    <source>
        <dbReference type="ARBA" id="ARBA00022824"/>
    </source>
</evidence>
<evidence type="ECO:0000256" key="19">
    <source>
        <dbReference type="ARBA" id="ARBA00023002"/>
    </source>
</evidence>
<evidence type="ECO:0000256" key="25">
    <source>
        <dbReference type="ARBA" id="ARBA00047592"/>
    </source>
</evidence>
<keyword evidence="7 29" id="KW-0723">Serine/threonine-protein kinase</keyword>
<name>A0AAU9WBF7_9CNID</name>
<dbReference type="InterPro" id="IPR003527">
    <property type="entry name" value="MAP_kinase_CS"/>
</dbReference>
<comment type="activity regulation">
    <text evidence="29">Activated by threonine and tyrosine phosphorylation.</text>
</comment>
<dbReference type="GO" id="GO:0042373">
    <property type="term" value="P:vitamin K metabolic process"/>
    <property type="evidence" value="ECO:0007669"/>
    <property type="project" value="InterPro"/>
</dbReference>
<comment type="cofactor">
    <cofactor evidence="1 29">
        <name>Mg(2+)</name>
        <dbReference type="ChEBI" id="CHEBI:18420"/>
    </cofactor>
</comment>
<keyword evidence="17 31" id="KW-1133">Transmembrane helix</keyword>
<comment type="function">
    <text evidence="27">Plays a role in various cellular processes such as proliferation, differentiation and cell survival. The upstream activator of MAPK7 is the MAPK kinase MAP2K5. Upon activation, it translocates to the nucleus and phosphorylates various downstream targets including MEF2C. EGF activates MAPK7 through a Ras-independent and MAP2K5-dependent pathway. As part of the MAPK/ERK signaling pathway, acts as a negative regulator of apoptosis in cardiomyocytes via interaction with STUB1/CHIP and promotion of STUB1-mediated ubiquitination and degradation of ICER-type isoforms of CREM. May have a role in muscle cell differentiation. May be important for endothelial function and maintenance of blood vessel integrity. MAP2K5 and MAPK7 interact specifically with one another and not with MEK1/ERK1 or MEK2/ERK2 pathways. Phosphorylates SGK1 at Ser-78 and this is required for growth factor-induced cell cycle progression. Involved in the regulation of p53/TP53 by disrupting the PML-MDM2 interaction.</text>
</comment>
<dbReference type="GO" id="GO:0005789">
    <property type="term" value="C:endoplasmic reticulum membrane"/>
    <property type="evidence" value="ECO:0007669"/>
    <property type="project" value="UniProtKB-SubCell"/>
</dbReference>
<evidence type="ECO:0000256" key="31">
    <source>
        <dbReference type="SAM" id="Phobius"/>
    </source>
</evidence>
<evidence type="ECO:0000256" key="14">
    <source>
        <dbReference type="ARBA" id="ARBA00022782"/>
    </source>
</evidence>
<reference evidence="33 34" key="1">
    <citation type="submission" date="2022-05" db="EMBL/GenBank/DDBJ databases">
        <authorList>
            <consortium name="Genoscope - CEA"/>
            <person name="William W."/>
        </authorList>
    </citation>
    <scope>NUCLEOTIDE SEQUENCE [LARGE SCALE GENOMIC DNA]</scope>
</reference>
<proteinExistence type="inferred from homology"/>
<evidence type="ECO:0000256" key="29">
    <source>
        <dbReference type="RuleBase" id="RU361165"/>
    </source>
</evidence>
<evidence type="ECO:0000256" key="30">
    <source>
        <dbReference type="SAM" id="MobiDB-lite"/>
    </source>
</evidence>
<feature type="transmembrane region" description="Helical" evidence="31">
    <location>
        <begin position="75"/>
        <end position="93"/>
    </location>
</feature>
<dbReference type="PROSITE" id="PS50011">
    <property type="entry name" value="PROTEIN_KINASE_DOM"/>
    <property type="match status" value="1"/>
</dbReference>
<evidence type="ECO:0000256" key="1">
    <source>
        <dbReference type="ARBA" id="ARBA00001946"/>
    </source>
</evidence>
<dbReference type="InterPro" id="IPR050117">
    <property type="entry name" value="MAPK"/>
</dbReference>
<evidence type="ECO:0000256" key="20">
    <source>
        <dbReference type="ARBA" id="ARBA00023136"/>
    </source>
</evidence>
<comment type="similarity">
    <text evidence="5">Belongs to the VKOR family.</text>
</comment>
<evidence type="ECO:0000256" key="28">
    <source>
        <dbReference type="PROSITE-ProRule" id="PRU10141"/>
    </source>
</evidence>
<dbReference type="Gene3D" id="1.20.1440.130">
    <property type="entry name" value="VKOR domain"/>
    <property type="match status" value="1"/>
</dbReference>
<dbReference type="GO" id="GO:0047057">
    <property type="term" value="F:vitamin-K-epoxide reductase (warfarin-sensitive) activity"/>
    <property type="evidence" value="ECO:0007669"/>
    <property type="project" value="InterPro"/>
</dbReference>
<dbReference type="GO" id="GO:0005524">
    <property type="term" value="F:ATP binding"/>
    <property type="evidence" value="ECO:0007669"/>
    <property type="project" value="UniProtKB-UniRule"/>
</dbReference>
<dbReference type="Pfam" id="PF00069">
    <property type="entry name" value="Pkinase"/>
    <property type="match status" value="1"/>
</dbReference>
<evidence type="ECO:0000256" key="6">
    <source>
        <dbReference type="ARBA" id="ARBA00022490"/>
    </source>
</evidence>
<evidence type="ECO:0000256" key="3">
    <source>
        <dbReference type="ARBA" id="ARBA00004477"/>
    </source>
</evidence>
<keyword evidence="6" id="KW-0963">Cytoplasm</keyword>
<evidence type="ECO:0000256" key="21">
    <source>
        <dbReference type="ARBA" id="ARBA00023157"/>
    </source>
</evidence>
<feature type="domain" description="Protein kinase" evidence="32">
    <location>
        <begin position="199"/>
        <end position="493"/>
    </location>
</feature>
<comment type="catalytic activity">
    <reaction evidence="25 29">
        <text>L-threonyl-[protein] + ATP = O-phospho-L-threonyl-[protein] + ADP + H(+)</text>
        <dbReference type="Rhea" id="RHEA:46608"/>
        <dbReference type="Rhea" id="RHEA-COMP:11060"/>
        <dbReference type="Rhea" id="RHEA-COMP:11605"/>
        <dbReference type="ChEBI" id="CHEBI:15378"/>
        <dbReference type="ChEBI" id="CHEBI:30013"/>
        <dbReference type="ChEBI" id="CHEBI:30616"/>
        <dbReference type="ChEBI" id="CHEBI:61977"/>
        <dbReference type="ChEBI" id="CHEBI:456216"/>
        <dbReference type="EC" id="2.7.11.24"/>
    </reaction>
</comment>
<evidence type="ECO:0000256" key="26">
    <source>
        <dbReference type="ARBA" id="ARBA00048312"/>
    </source>
</evidence>
<dbReference type="GO" id="GO:0016605">
    <property type="term" value="C:PML body"/>
    <property type="evidence" value="ECO:0007669"/>
    <property type="project" value="UniProtKB-SubCell"/>
</dbReference>
<evidence type="ECO:0000256" key="4">
    <source>
        <dbReference type="ARBA" id="ARBA00004496"/>
    </source>
</evidence>
<accession>A0AAU9WBF7</accession>
<dbReference type="SMART" id="SM00756">
    <property type="entry name" value="VKc"/>
    <property type="match status" value="1"/>
</dbReference>
<keyword evidence="12 28" id="KW-0547">Nucleotide-binding</keyword>
<evidence type="ECO:0000256" key="2">
    <source>
        <dbReference type="ARBA" id="ARBA00004322"/>
    </source>
</evidence>
<evidence type="ECO:0000256" key="18">
    <source>
        <dbReference type="ARBA" id="ARBA00022990"/>
    </source>
</evidence>
<dbReference type="InterPro" id="IPR000719">
    <property type="entry name" value="Prot_kinase_dom"/>
</dbReference>
<evidence type="ECO:0000256" key="23">
    <source>
        <dbReference type="ARBA" id="ARBA00023284"/>
    </source>
</evidence>
<evidence type="ECO:0000313" key="34">
    <source>
        <dbReference type="Proteomes" id="UP001159428"/>
    </source>
</evidence>
<evidence type="ECO:0000256" key="5">
    <source>
        <dbReference type="ARBA" id="ARBA00006214"/>
    </source>
</evidence>
<evidence type="ECO:0000256" key="9">
    <source>
        <dbReference type="ARBA" id="ARBA00022679"/>
    </source>
</evidence>
<dbReference type="CDD" id="cd07855">
    <property type="entry name" value="STKc_ERK5"/>
    <property type="match status" value="1"/>
</dbReference>
<organism evidence="33 34">
    <name type="scientific">Pocillopora meandrina</name>
    <dbReference type="NCBI Taxonomy" id="46732"/>
    <lineage>
        <taxon>Eukaryota</taxon>
        <taxon>Metazoa</taxon>
        <taxon>Cnidaria</taxon>
        <taxon>Anthozoa</taxon>
        <taxon>Hexacorallia</taxon>
        <taxon>Scleractinia</taxon>
        <taxon>Astrocoeniina</taxon>
        <taxon>Pocilloporidae</taxon>
        <taxon>Pocillopora</taxon>
    </lineage>
</organism>
<evidence type="ECO:0000256" key="24">
    <source>
        <dbReference type="ARBA" id="ARBA00023306"/>
    </source>
</evidence>
<feature type="region of interest" description="Disordered" evidence="30">
    <location>
        <begin position="587"/>
        <end position="628"/>
    </location>
</feature>